<dbReference type="InterPro" id="IPR015433">
    <property type="entry name" value="PI3/4_kinase"/>
</dbReference>
<feature type="region of interest" description="Disordered" evidence="6">
    <location>
        <begin position="238"/>
        <end position="257"/>
    </location>
</feature>
<feature type="domain" description="PI3K/PI4K catalytic" evidence="8">
    <location>
        <begin position="118"/>
        <end position="263"/>
    </location>
</feature>
<comment type="catalytic activity">
    <reaction evidence="4">
        <text>a 1,2-diacyl-sn-glycero-3-phospho-(1D-myo-inositol) + ATP = a 1,2-diacyl-sn-glycero-3-phospho-(1D-myo-inositol-3-phosphate) + ADP + H(+)</text>
        <dbReference type="Rhea" id="RHEA:12709"/>
        <dbReference type="ChEBI" id="CHEBI:15378"/>
        <dbReference type="ChEBI" id="CHEBI:30616"/>
        <dbReference type="ChEBI" id="CHEBI:57880"/>
        <dbReference type="ChEBI" id="CHEBI:58088"/>
        <dbReference type="ChEBI" id="CHEBI:456216"/>
        <dbReference type="EC" id="2.7.1.137"/>
    </reaction>
    <physiologicalReaction direction="left-to-right" evidence="4">
        <dbReference type="Rhea" id="RHEA:12710"/>
    </physiologicalReaction>
</comment>
<keyword evidence="10" id="KW-1185">Reference proteome</keyword>
<evidence type="ECO:0000256" key="4">
    <source>
        <dbReference type="ARBA" id="ARBA00023985"/>
    </source>
</evidence>
<evidence type="ECO:0000256" key="7">
    <source>
        <dbReference type="SAM" id="SignalP"/>
    </source>
</evidence>
<dbReference type="PANTHER" id="PTHR10048:SF29">
    <property type="entry name" value="PHOSPHATIDYLINOSITOL 3-KINASE C2 DOMAIN-CONTAINING SUBUNIT GAMMA"/>
    <property type="match status" value="1"/>
</dbReference>
<reference evidence="9" key="1">
    <citation type="submission" date="2025-08" db="UniProtKB">
        <authorList>
            <consortium name="Ensembl"/>
        </authorList>
    </citation>
    <scope>IDENTIFICATION</scope>
</reference>
<keyword evidence="2" id="KW-0808">Transferase</keyword>
<evidence type="ECO:0000256" key="5">
    <source>
        <dbReference type="ARBA" id="ARBA00029297"/>
    </source>
</evidence>
<evidence type="ECO:0000313" key="10">
    <source>
        <dbReference type="Proteomes" id="UP000472260"/>
    </source>
</evidence>
<dbReference type="InterPro" id="IPR011009">
    <property type="entry name" value="Kinase-like_dom_sf"/>
</dbReference>
<dbReference type="Proteomes" id="UP000472260">
    <property type="component" value="Unassembled WGS sequence"/>
</dbReference>
<dbReference type="GO" id="GO:0005886">
    <property type="term" value="C:plasma membrane"/>
    <property type="evidence" value="ECO:0007669"/>
    <property type="project" value="TreeGrafter"/>
</dbReference>
<evidence type="ECO:0000256" key="2">
    <source>
        <dbReference type="ARBA" id="ARBA00022679"/>
    </source>
</evidence>
<comment type="similarity">
    <text evidence="1">Belongs to the PI3/PI4-kinase family. Type III PI4K subfamily.</text>
</comment>
<dbReference type="SUPFAM" id="SSF56112">
    <property type="entry name" value="Protein kinase-like (PK-like)"/>
    <property type="match status" value="1"/>
</dbReference>
<dbReference type="FunFam" id="3.30.1010.10:FF:000001">
    <property type="entry name" value="Phosphatidylinositol 4-phosphate 3-kinase C2 domain-containing subunit beta"/>
    <property type="match status" value="1"/>
</dbReference>
<proteinExistence type="inferred from homology"/>
<dbReference type="PROSITE" id="PS50290">
    <property type="entry name" value="PI3_4_KINASE_3"/>
    <property type="match status" value="1"/>
</dbReference>
<organism evidence="9 10">
    <name type="scientific">Sinocyclocheilus anshuiensis</name>
    <dbReference type="NCBI Taxonomy" id="1608454"/>
    <lineage>
        <taxon>Eukaryota</taxon>
        <taxon>Metazoa</taxon>
        <taxon>Chordata</taxon>
        <taxon>Craniata</taxon>
        <taxon>Vertebrata</taxon>
        <taxon>Euteleostomi</taxon>
        <taxon>Actinopterygii</taxon>
        <taxon>Neopterygii</taxon>
        <taxon>Teleostei</taxon>
        <taxon>Ostariophysi</taxon>
        <taxon>Cypriniformes</taxon>
        <taxon>Cyprinidae</taxon>
        <taxon>Cyprininae</taxon>
        <taxon>Sinocyclocheilus</taxon>
    </lineage>
</organism>
<dbReference type="Ensembl" id="ENSSANT00000009825.1">
    <property type="protein sequence ID" value="ENSSANP00000009174.1"/>
    <property type="gene ID" value="ENSSANG00000005117.1"/>
</dbReference>
<evidence type="ECO:0000259" key="8">
    <source>
        <dbReference type="PROSITE" id="PS50290"/>
    </source>
</evidence>
<protein>
    <recommendedName>
        <fullName evidence="8">PI3K/PI4K catalytic domain-containing protein</fullName>
    </recommendedName>
</protein>
<evidence type="ECO:0000313" key="9">
    <source>
        <dbReference type="Ensembl" id="ENSSANP00000009174.1"/>
    </source>
</evidence>
<sequence>MIGLPLLLTIIILVNCNVYVSIKTCHILSCNCKKLKKILWYQFLLVLSALKNCCGRALRHELQRQSRLVDLLTQVAEKIRSADKNKRKDVFRRERWKIVSFFADGQSCRLPLDPAVVVKASFKVFNSNAAPMEVSFITADPLGQNYSLICKTGDNLRQDMLVLQIVHLLDRMWRQEGLDMRMVTYRCISTGRDQGLVEVVPDAVTLAKIHQEWGLSGALREDTLEKWFHVRNKTKEDYEKHTHTHTHSHTHTHTHTHSIFLLQ</sequence>
<evidence type="ECO:0000256" key="1">
    <source>
        <dbReference type="ARBA" id="ARBA00006209"/>
    </source>
</evidence>
<dbReference type="GO" id="GO:0016303">
    <property type="term" value="F:1-phosphatidylinositol-3-kinase activity"/>
    <property type="evidence" value="ECO:0007669"/>
    <property type="project" value="UniProtKB-EC"/>
</dbReference>
<reference evidence="9" key="2">
    <citation type="submission" date="2025-09" db="UniProtKB">
        <authorList>
            <consortium name="Ensembl"/>
        </authorList>
    </citation>
    <scope>IDENTIFICATION</scope>
</reference>
<dbReference type="Pfam" id="PF00454">
    <property type="entry name" value="PI3_PI4_kinase"/>
    <property type="match status" value="1"/>
</dbReference>
<dbReference type="GO" id="GO:0035005">
    <property type="term" value="F:1-phosphatidylinositol-4-phosphate 3-kinase activity"/>
    <property type="evidence" value="ECO:0007669"/>
    <property type="project" value="UniProtKB-EC"/>
</dbReference>
<dbReference type="GO" id="GO:0048015">
    <property type="term" value="P:phosphatidylinositol-mediated signaling"/>
    <property type="evidence" value="ECO:0007669"/>
    <property type="project" value="TreeGrafter"/>
</dbReference>
<dbReference type="AlphaFoldDB" id="A0A671KRW5"/>
<comment type="catalytic activity">
    <reaction evidence="5">
        <text>a 1,2-diacyl-sn-glycero-3-phospho-(1D-myo-inositol 4-phosphate) + ATP = a 1,2-diacyl-sn-glycero-3-phospho-(1D-myo-inositol-3,4-bisphosphate) + ADP + H(+)</text>
        <dbReference type="Rhea" id="RHEA:18373"/>
        <dbReference type="ChEBI" id="CHEBI:15378"/>
        <dbReference type="ChEBI" id="CHEBI:30616"/>
        <dbReference type="ChEBI" id="CHEBI:57658"/>
        <dbReference type="ChEBI" id="CHEBI:58178"/>
        <dbReference type="ChEBI" id="CHEBI:456216"/>
        <dbReference type="EC" id="2.7.1.154"/>
    </reaction>
    <physiologicalReaction direction="left-to-right" evidence="5">
        <dbReference type="Rhea" id="RHEA:18374"/>
    </physiologicalReaction>
</comment>
<keyword evidence="7" id="KW-0732">Signal</keyword>
<feature type="signal peptide" evidence="7">
    <location>
        <begin position="1"/>
        <end position="16"/>
    </location>
</feature>
<dbReference type="GO" id="GO:0005942">
    <property type="term" value="C:phosphatidylinositol 3-kinase complex"/>
    <property type="evidence" value="ECO:0007669"/>
    <property type="project" value="TreeGrafter"/>
</dbReference>
<dbReference type="GO" id="GO:0043491">
    <property type="term" value="P:phosphatidylinositol 3-kinase/protein kinase B signal transduction"/>
    <property type="evidence" value="ECO:0007669"/>
    <property type="project" value="TreeGrafter"/>
</dbReference>
<dbReference type="Gene3D" id="3.30.1010.10">
    <property type="entry name" value="Phosphatidylinositol 3-kinase Catalytic Subunit, Chain A, domain 4"/>
    <property type="match status" value="1"/>
</dbReference>
<dbReference type="PANTHER" id="PTHR10048">
    <property type="entry name" value="PHOSPHATIDYLINOSITOL KINASE"/>
    <property type="match status" value="1"/>
</dbReference>
<dbReference type="InterPro" id="IPR000403">
    <property type="entry name" value="PI3/4_kinase_cat_dom"/>
</dbReference>
<feature type="compositionally biased region" description="Basic residues" evidence="6">
    <location>
        <begin position="242"/>
        <end position="256"/>
    </location>
</feature>
<feature type="chain" id="PRO_5025450442" description="PI3K/PI4K catalytic domain-containing protein" evidence="7">
    <location>
        <begin position="17"/>
        <end position="263"/>
    </location>
</feature>
<dbReference type="GO" id="GO:0005737">
    <property type="term" value="C:cytoplasm"/>
    <property type="evidence" value="ECO:0007669"/>
    <property type="project" value="TreeGrafter"/>
</dbReference>
<evidence type="ECO:0000256" key="6">
    <source>
        <dbReference type="SAM" id="MobiDB-lite"/>
    </source>
</evidence>
<accession>A0A671KRW5</accession>
<name>A0A671KRW5_9TELE</name>
<dbReference type="GO" id="GO:0016477">
    <property type="term" value="P:cell migration"/>
    <property type="evidence" value="ECO:0007669"/>
    <property type="project" value="TreeGrafter"/>
</dbReference>
<keyword evidence="3" id="KW-0418">Kinase</keyword>
<evidence type="ECO:0000256" key="3">
    <source>
        <dbReference type="ARBA" id="ARBA00022777"/>
    </source>
</evidence>